<dbReference type="InterPro" id="IPR000873">
    <property type="entry name" value="AMP-dep_synth/lig_dom"/>
</dbReference>
<gene>
    <name evidence="4" type="ORF">FB564_3392</name>
    <name evidence="3" type="ORF">Sar04_45540</name>
</gene>
<evidence type="ECO:0000313" key="5">
    <source>
        <dbReference type="Proteomes" id="UP000315983"/>
    </source>
</evidence>
<dbReference type="PANTHER" id="PTHR22754">
    <property type="entry name" value="DISCO-INTERACTING PROTEIN 2 DIP2 -RELATED"/>
    <property type="match status" value="1"/>
</dbReference>
<feature type="domain" description="AMP-dependent synthetase/ligase" evidence="2">
    <location>
        <begin position="30"/>
        <end position="410"/>
    </location>
</feature>
<dbReference type="GO" id="GO:0070566">
    <property type="term" value="F:adenylyltransferase activity"/>
    <property type="evidence" value="ECO:0007669"/>
    <property type="project" value="TreeGrafter"/>
</dbReference>
<protein>
    <submittedName>
        <fullName evidence="4">Acyl-CoA synthetase (AMP-forming)/AMP-acid ligase II</fullName>
    </submittedName>
</protein>
<dbReference type="Pfam" id="PF00501">
    <property type="entry name" value="AMP-binding"/>
    <property type="match status" value="1"/>
</dbReference>
<proteinExistence type="inferred from homology"/>
<dbReference type="SUPFAM" id="SSF56801">
    <property type="entry name" value="Acetyl-CoA synthetase-like"/>
    <property type="match status" value="1"/>
</dbReference>
<dbReference type="RefSeq" id="WP_029024140.1">
    <property type="nucleotide sequence ID" value="NZ_BOQM01000046.1"/>
</dbReference>
<evidence type="ECO:0000256" key="1">
    <source>
        <dbReference type="ARBA" id="ARBA00006432"/>
    </source>
</evidence>
<evidence type="ECO:0000313" key="4">
    <source>
        <dbReference type="EMBL" id="TQL38201.1"/>
    </source>
</evidence>
<reference evidence="3 6" key="2">
    <citation type="submission" date="2021-03" db="EMBL/GenBank/DDBJ databases">
        <title>Whole genome shotgun sequence of Salinispora arenicola NBRC 105043.</title>
        <authorList>
            <person name="Komaki H."/>
            <person name="Tamura T."/>
        </authorList>
    </citation>
    <scope>NUCLEOTIDE SEQUENCE [LARGE SCALE GENOMIC DNA]</scope>
    <source>
        <strain evidence="3 6">NBRC 105043</strain>
    </source>
</reference>
<evidence type="ECO:0000313" key="6">
    <source>
        <dbReference type="Proteomes" id="UP000677457"/>
    </source>
</evidence>
<dbReference type="InterPro" id="IPR042099">
    <property type="entry name" value="ANL_N_sf"/>
</dbReference>
<dbReference type="InterPro" id="IPR020845">
    <property type="entry name" value="AMP-binding_CS"/>
</dbReference>
<dbReference type="GO" id="GO:0005886">
    <property type="term" value="C:plasma membrane"/>
    <property type="evidence" value="ECO:0007669"/>
    <property type="project" value="TreeGrafter"/>
</dbReference>
<dbReference type="GO" id="GO:0016874">
    <property type="term" value="F:ligase activity"/>
    <property type="evidence" value="ECO:0007669"/>
    <property type="project" value="UniProtKB-KW"/>
</dbReference>
<dbReference type="PROSITE" id="PS00455">
    <property type="entry name" value="AMP_BINDING"/>
    <property type="match status" value="1"/>
</dbReference>
<dbReference type="PANTHER" id="PTHR22754:SF32">
    <property type="entry name" value="DISCO-INTERACTING PROTEIN 2"/>
    <property type="match status" value="1"/>
</dbReference>
<dbReference type="Proteomes" id="UP000677457">
    <property type="component" value="Unassembled WGS sequence"/>
</dbReference>
<dbReference type="EMBL" id="BOQM01000046">
    <property type="protein sequence ID" value="GIM87818.1"/>
    <property type="molecule type" value="Genomic_DNA"/>
</dbReference>
<evidence type="ECO:0000259" key="2">
    <source>
        <dbReference type="Pfam" id="PF00501"/>
    </source>
</evidence>
<sequence>MTTTLDFSDVRNWLVDPRTDKGIRFLGDEGDWDYHSYADLSLAARRSAAAMTAAGAQPGEVVCLLMPTSYPTLCAYFGAWAAGLTPCMITPPSLTSSTEYVELVSSILRRAQPVLMITTERYQDIADSALAAADLPGRAFLHREAEEPVEVPKAGPDDLAILQFTSGSTGVPRGVPVTWQNLAVNVSCTRAWSDWSEDDSVASWLPLYHDMGLVGTLLAAVCNQADLWLMQPAQFLRDPGRWLECMTRATITAAPPFAYEYAVERISAERIASWDLSGWRTAFVGAQTINPAVLDRFVQATAAACFDRGTLTPAYGMAETTLGVTGTDHGVPPLAVQVRPDTLRFGQRVELTRQFHLGAEPVPTRNGWLTGCGGPRLGTRISIVDQDGVELPPGHLGEIRVSGETVTAGYTNDADSGGTRFTPDGLRTGDAGFLHAGQLFVLGRMGDSLKIRGRNVYVEDLEAAVVEATGLSPSRCVVISAPETERAGVLLLVEGGRRGWEESAYHTLRSRLGAEPRIRFAVGNRGVIQRTTSGKPRRRDMWQRLQEGTLKASIVEPEVPA</sequence>
<organism evidence="4 5">
    <name type="scientific">Salinispora arenicola</name>
    <dbReference type="NCBI Taxonomy" id="168697"/>
    <lineage>
        <taxon>Bacteria</taxon>
        <taxon>Bacillati</taxon>
        <taxon>Actinomycetota</taxon>
        <taxon>Actinomycetes</taxon>
        <taxon>Micromonosporales</taxon>
        <taxon>Micromonosporaceae</taxon>
        <taxon>Salinispora</taxon>
    </lineage>
</organism>
<dbReference type="InterPro" id="IPR045851">
    <property type="entry name" value="AMP-bd_C_sf"/>
</dbReference>
<comment type="caution">
    <text evidence="4">The sequence shown here is derived from an EMBL/GenBank/DDBJ whole genome shotgun (WGS) entry which is preliminary data.</text>
</comment>
<dbReference type="Proteomes" id="UP000315983">
    <property type="component" value="Unassembled WGS sequence"/>
</dbReference>
<keyword evidence="4" id="KW-0436">Ligase</keyword>
<reference evidence="4 5" key="1">
    <citation type="submission" date="2019-06" db="EMBL/GenBank/DDBJ databases">
        <title>Sequencing the genomes of 1000 actinobacteria strains.</title>
        <authorList>
            <person name="Klenk H.-P."/>
        </authorList>
    </citation>
    <scope>NUCLEOTIDE SEQUENCE [LARGE SCALE GENOMIC DNA]</scope>
    <source>
        <strain evidence="4 5">DSM 44819</strain>
    </source>
</reference>
<dbReference type="GeneID" id="93772590"/>
<dbReference type="Gene3D" id="3.30.300.30">
    <property type="match status" value="1"/>
</dbReference>
<dbReference type="Gene3D" id="3.40.50.12780">
    <property type="entry name" value="N-terminal domain of ligase-like"/>
    <property type="match status" value="1"/>
</dbReference>
<dbReference type="AlphaFoldDB" id="A0A542XQT4"/>
<dbReference type="EMBL" id="VFOL01000001">
    <property type="protein sequence ID" value="TQL38201.1"/>
    <property type="molecule type" value="Genomic_DNA"/>
</dbReference>
<keyword evidence="6" id="KW-1185">Reference proteome</keyword>
<dbReference type="GO" id="GO:0006633">
    <property type="term" value="P:fatty acid biosynthetic process"/>
    <property type="evidence" value="ECO:0007669"/>
    <property type="project" value="TreeGrafter"/>
</dbReference>
<comment type="similarity">
    <text evidence="1">Belongs to the ATP-dependent AMP-binding enzyme family.</text>
</comment>
<evidence type="ECO:0000313" key="3">
    <source>
        <dbReference type="EMBL" id="GIM87818.1"/>
    </source>
</evidence>
<accession>A0A542XQT4</accession>
<name>A0A542XQT4_SALAC</name>